<organism evidence="2 3">
    <name type="scientific">Coregonus suidteri</name>
    <dbReference type="NCBI Taxonomy" id="861788"/>
    <lineage>
        <taxon>Eukaryota</taxon>
        <taxon>Metazoa</taxon>
        <taxon>Chordata</taxon>
        <taxon>Craniata</taxon>
        <taxon>Vertebrata</taxon>
        <taxon>Euteleostomi</taxon>
        <taxon>Actinopterygii</taxon>
        <taxon>Neopterygii</taxon>
        <taxon>Teleostei</taxon>
        <taxon>Protacanthopterygii</taxon>
        <taxon>Salmoniformes</taxon>
        <taxon>Salmonidae</taxon>
        <taxon>Coregoninae</taxon>
        <taxon>Coregonus</taxon>
    </lineage>
</organism>
<comment type="caution">
    <text evidence="2">The sequence shown here is derived from an EMBL/GenBank/DDBJ whole genome shotgun (WGS) entry which is preliminary data.</text>
</comment>
<evidence type="ECO:0000256" key="1">
    <source>
        <dbReference type="SAM" id="MobiDB-lite"/>
    </source>
</evidence>
<dbReference type="AlphaFoldDB" id="A0AAN8QRF6"/>
<evidence type="ECO:0000313" key="3">
    <source>
        <dbReference type="Proteomes" id="UP001356427"/>
    </source>
</evidence>
<dbReference type="Proteomes" id="UP001356427">
    <property type="component" value="Unassembled WGS sequence"/>
</dbReference>
<accession>A0AAN8QRF6</accession>
<sequence>MWPSLRSLTLSRHGMTSATTSSPANCPWRSAGPPLGQTKVCQLDTHTHTHTHLDQTTVHQLHIPSDLLRHQPLGESLLLLSSSPSLIPFSLISSLNSQ</sequence>
<reference evidence="2 3" key="1">
    <citation type="submission" date="2021-04" db="EMBL/GenBank/DDBJ databases">
        <authorList>
            <person name="De Guttry C."/>
            <person name="Zahm M."/>
            <person name="Klopp C."/>
            <person name="Cabau C."/>
            <person name="Louis A."/>
            <person name="Berthelot C."/>
            <person name="Parey E."/>
            <person name="Roest Crollius H."/>
            <person name="Montfort J."/>
            <person name="Robinson-Rechavi M."/>
            <person name="Bucao C."/>
            <person name="Bouchez O."/>
            <person name="Gislard M."/>
            <person name="Lluch J."/>
            <person name="Milhes M."/>
            <person name="Lampietro C."/>
            <person name="Lopez Roques C."/>
            <person name="Donnadieu C."/>
            <person name="Braasch I."/>
            <person name="Desvignes T."/>
            <person name="Postlethwait J."/>
            <person name="Bobe J."/>
            <person name="Wedekind C."/>
            <person name="Guiguen Y."/>
        </authorList>
    </citation>
    <scope>NUCLEOTIDE SEQUENCE [LARGE SCALE GENOMIC DNA]</scope>
    <source>
        <strain evidence="2">Cs_M1</strain>
        <tissue evidence="2">Blood</tissue>
    </source>
</reference>
<dbReference type="EMBL" id="JAGTTL010000019">
    <property type="protein sequence ID" value="KAK6308118.1"/>
    <property type="molecule type" value="Genomic_DNA"/>
</dbReference>
<protein>
    <submittedName>
        <fullName evidence="2">Uncharacterized protein</fullName>
    </submittedName>
</protein>
<feature type="region of interest" description="Disordered" evidence="1">
    <location>
        <begin position="1"/>
        <end position="31"/>
    </location>
</feature>
<gene>
    <name evidence="2" type="ORF">J4Q44_G00213890</name>
</gene>
<proteinExistence type="predicted"/>
<keyword evidence="3" id="KW-1185">Reference proteome</keyword>
<feature type="compositionally biased region" description="Polar residues" evidence="1">
    <location>
        <begin position="1"/>
        <end position="24"/>
    </location>
</feature>
<evidence type="ECO:0000313" key="2">
    <source>
        <dbReference type="EMBL" id="KAK6308118.1"/>
    </source>
</evidence>
<name>A0AAN8QRF6_9TELE</name>